<organism evidence="3 4">
    <name type="scientific">Mesorhabditis spiculigera</name>
    <dbReference type="NCBI Taxonomy" id="96644"/>
    <lineage>
        <taxon>Eukaryota</taxon>
        <taxon>Metazoa</taxon>
        <taxon>Ecdysozoa</taxon>
        <taxon>Nematoda</taxon>
        <taxon>Chromadorea</taxon>
        <taxon>Rhabditida</taxon>
        <taxon>Rhabditina</taxon>
        <taxon>Rhabditomorpha</taxon>
        <taxon>Rhabditoidea</taxon>
        <taxon>Rhabditidae</taxon>
        <taxon>Mesorhabditinae</taxon>
        <taxon>Mesorhabditis</taxon>
    </lineage>
</organism>
<reference evidence="3" key="1">
    <citation type="submission" date="2023-06" db="EMBL/GenBank/DDBJ databases">
        <authorList>
            <person name="Delattre M."/>
        </authorList>
    </citation>
    <scope>NUCLEOTIDE SEQUENCE</scope>
    <source>
        <strain evidence="3">AF72</strain>
    </source>
</reference>
<feature type="chain" id="PRO_5041436156" evidence="2">
    <location>
        <begin position="20"/>
        <end position="541"/>
    </location>
</feature>
<feature type="region of interest" description="Disordered" evidence="1">
    <location>
        <begin position="84"/>
        <end position="107"/>
    </location>
</feature>
<protein>
    <submittedName>
        <fullName evidence="3">Uncharacterized protein</fullName>
    </submittedName>
</protein>
<dbReference type="AlphaFoldDB" id="A0AA36C5T5"/>
<dbReference type="EMBL" id="CATQJA010000457">
    <property type="protein sequence ID" value="CAJ0560549.1"/>
    <property type="molecule type" value="Genomic_DNA"/>
</dbReference>
<proteinExistence type="predicted"/>
<feature type="signal peptide" evidence="2">
    <location>
        <begin position="1"/>
        <end position="19"/>
    </location>
</feature>
<gene>
    <name evidence="3" type="ORF">MSPICULIGERA_LOCUS1588</name>
</gene>
<feature type="non-terminal residue" evidence="3">
    <location>
        <position position="1"/>
    </location>
</feature>
<feature type="compositionally biased region" description="Acidic residues" evidence="1">
    <location>
        <begin position="313"/>
        <end position="324"/>
    </location>
</feature>
<comment type="caution">
    <text evidence="3">The sequence shown here is derived from an EMBL/GenBank/DDBJ whole genome shotgun (WGS) entry which is preliminary data.</text>
</comment>
<accession>A0AA36C5T5</accession>
<feature type="compositionally biased region" description="Acidic residues" evidence="1">
    <location>
        <begin position="290"/>
        <end position="303"/>
    </location>
</feature>
<keyword evidence="4" id="KW-1185">Reference proteome</keyword>
<evidence type="ECO:0000313" key="4">
    <source>
        <dbReference type="Proteomes" id="UP001177023"/>
    </source>
</evidence>
<keyword evidence="2" id="KW-0732">Signal</keyword>
<evidence type="ECO:0000256" key="2">
    <source>
        <dbReference type="SAM" id="SignalP"/>
    </source>
</evidence>
<feature type="compositionally biased region" description="Basic and acidic residues" evidence="1">
    <location>
        <begin position="325"/>
        <end position="336"/>
    </location>
</feature>
<sequence>MKHRLILGLLCGLLSSAGALSGGGSHDPDVPRLKASRKAKIEKALQRAAHHLDQAVDEVETPIDASLLESETLRLVKDFENEVDKFSDSDSKEQEHPEPRRKLKTDETDALTEVPFVIQPTDADPVLNDESPLVTPTVEYEEKRFDMDLTRKPKVPIVVDEAETKVPEVTKEDVQTVASTVAAQETRSSAPPVVAVTTGDVSSLAPTVVATSGGISTAVPTVAEVVSSAAPAFEVTQGEASTAVPTVAPTAAPTIATTAAPIVFENIASGVVVTYVPTALPAPLSRLGPDVEEDLEPTQDEETQDFKFRNDIFDDMDGVEDGQEEHDQKERPDPHPARLAPRDQWQVDELFDGKTPPPPTLDYMWRPTESPDVPIDPKSFDNIHWRHPVPTKFPQPILGPGACNHIHCPKVEPTEAWVDEKLRNNIPDDEDVDVGINPLPDRHPKGGNAHGIEGMIEGLGTAERAEKLSHKDNDERDGFWMWVQGGTLKNKNHGHKDHVKKSGDHFRMKLLDISAEINSSGEEEPKLEILAKLLDEISAEQ</sequence>
<name>A0AA36C5T5_9BILA</name>
<evidence type="ECO:0000256" key="1">
    <source>
        <dbReference type="SAM" id="MobiDB-lite"/>
    </source>
</evidence>
<feature type="region of interest" description="Disordered" evidence="1">
    <location>
        <begin position="282"/>
        <end position="344"/>
    </location>
</feature>
<evidence type="ECO:0000313" key="3">
    <source>
        <dbReference type="EMBL" id="CAJ0560549.1"/>
    </source>
</evidence>
<dbReference type="Proteomes" id="UP001177023">
    <property type="component" value="Unassembled WGS sequence"/>
</dbReference>